<gene>
    <name evidence="1" type="ORF">L914_18181</name>
</gene>
<dbReference type="Proteomes" id="UP000054532">
    <property type="component" value="Unassembled WGS sequence"/>
</dbReference>
<name>W2MEN5_PHYNI</name>
<evidence type="ECO:0000313" key="1">
    <source>
        <dbReference type="EMBL" id="ETM34806.1"/>
    </source>
</evidence>
<proteinExistence type="predicted"/>
<accession>W2MEN5</accession>
<organism evidence="1">
    <name type="scientific">Phytophthora nicotianae</name>
    <name type="common">Potato buckeye rot agent</name>
    <name type="synonym">Phytophthora parasitica</name>
    <dbReference type="NCBI Taxonomy" id="4792"/>
    <lineage>
        <taxon>Eukaryota</taxon>
        <taxon>Sar</taxon>
        <taxon>Stramenopiles</taxon>
        <taxon>Oomycota</taxon>
        <taxon>Peronosporomycetes</taxon>
        <taxon>Peronosporales</taxon>
        <taxon>Peronosporaceae</taxon>
        <taxon>Phytophthora</taxon>
    </lineage>
</organism>
<reference evidence="1" key="1">
    <citation type="submission" date="2013-11" db="EMBL/GenBank/DDBJ databases">
        <title>The Genome Sequence of Phytophthora parasitica IAC_01/95.</title>
        <authorList>
            <consortium name="The Broad Institute Genomics Platform"/>
            <person name="Russ C."/>
            <person name="Tyler B."/>
            <person name="Panabieres F."/>
            <person name="Shan W."/>
            <person name="Tripathy S."/>
            <person name="Grunwald N."/>
            <person name="Machado M."/>
            <person name="Johnson C.S."/>
            <person name="Arredondo F."/>
            <person name="Hong C."/>
            <person name="Coffey M."/>
            <person name="Young S.K."/>
            <person name="Zeng Q."/>
            <person name="Gargeya S."/>
            <person name="Fitzgerald M."/>
            <person name="Abouelleil A."/>
            <person name="Alvarado L."/>
            <person name="Chapman S.B."/>
            <person name="Gainer-Dewar J."/>
            <person name="Goldberg J."/>
            <person name="Griggs A."/>
            <person name="Gujja S."/>
            <person name="Hansen M."/>
            <person name="Howarth C."/>
            <person name="Imamovic A."/>
            <person name="Ireland A."/>
            <person name="Larimer J."/>
            <person name="McCowan C."/>
            <person name="Murphy C."/>
            <person name="Pearson M."/>
            <person name="Poon T.W."/>
            <person name="Priest M."/>
            <person name="Roberts A."/>
            <person name="Saif S."/>
            <person name="Shea T."/>
            <person name="Sykes S."/>
            <person name="Wortman J."/>
            <person name="Nusbaum C."/>
            <person name="Birren B."/>
        </authorList>
    </citation>
    <scope>NUCLEOTIDE SEQUENCE [LARGE SCALE GENOMIC DNA]</scope>
    <source>
        <strain evidence="1">IAC_01/95</strain>
    </source>
</reference>
<sequence length="79" mass="9483">MMDSAKRRRLAKTSKCCRWTENLEDRVRQRRVVPVCVWTPKRRHHNLRYGDYADNATRLLVGRGSSSLNAQVYRKTYHY</sequence>
<protein>
    <submittedName>
        <fullName evidence="1">Uncharacterized protein</fullName>
    </submittedName>
</protein>
<dbReference type="EMBL" id="KI695718">
    <property type="protein sequence ID" value="ETM34806.1"/>
    <property type="molecule type" value="Genomic_DNA"/>
</dbReference>
<dbReference type="AlphaFoldDB" id="W2MEN5"/>